<comment type="caution">
    <text evidence="1">The sequence shown here is derived from an EMBL/GenBank/DDBJ whole genome shotgun (WGS) entry which is preliminary data.</text>
</comment>
<dbReference type="EMBL" id="ADLJ01000007">
    <property type="protein sequence ID" value="EHF00001.1"/>
    <property type="molecule type" value="Genomic_DNA"/>
</dbReference>
<evidence type="ECO:0000313" key="2">
    <source>
        <dbReference type="Proteomes" id="UP000003763"/>
    </source>
</evidence>
<dbReference type="HOGENOM" id="CLU_3214429_0_0_9"/>
<dbReference type="Proteomes" id="UP000003763">
    <property type="component" value="Unassembled WGS sequence"/>
</dbReference>
<name>G5HEP2_9FIRM</name>
<organism evidence="1 2">
    <name type="scientific">[Clostridium] citroniae WAL-17108</name>
    <dbReference type="NCBI Taxonomy" id="742733"/>
    <lineage>
        <taxon>Bacteria</taxon>
        <taxon>Bacillati</taxon>
        <taxon>Bacillota</taxon>
        <taxon>Clostridia</taxon>
        <taxon>Lachnospirales</taxon>
        <taxon>Lachnospiraceae</taxon>
        <taxon>Enterocloster</taxon>
    </lineage>
</organism>
<gene>
    <name evidence="1" type="ORF">HMPREF9469_00915</name>
</gene>
<proteinExistence type="predicted"/>
<protein>
    <submittedName>
        <fullName evidence="1">Uncharacterized protein</fullName>
    </submittedName>
</protein>
<accession>G5HEP2</accession>
<evidence type="ECO:0000313" key="1">
    <source>
        <dbReference type="EMBL" id="EHF00001.1"/>
    </source>
</evidence>
<dbReference type="RefSeq" id="WP_007859629.1">
    <property type="nucleotide sequence ID" value="NZ_JH376420.1"/>
</dbReference>
<reference evidence="1 2" key="1">
    <citation type="submission" date="2011-08" db="EMBL/GenBank/DDBJ databases">
        <title>The Genome Sequence of Clostridium citroniae WAL-17108.</title>
        <authorList>
            <consortium name="The Broad Institute Genome Sequencing Platform"/>
            <person name="Earl A."/>
            <person name="Ward D."/>
            <person name="Feldgarden M."/>
            <person name="Gevers D."/>
            <person name="Finegold S.M."/>
            <person name="Summanen P.H."/>
            <person name="Molitoris D.R."/>
            <person name="Vaisanen M.L."/>
            <person name="Daigneault M."/>
            <person name="Allen-Vercoe E."/>
            <person name="Young S.K."/>
            <person name="Zeng Q."/>
            <person name="Gargeya S."/>
            <person name="Fitzgerald M."/>
            <person name="Haas B."/>
            <person name="Abouelleil A."/>
            <person name="Alvarado L."/>
            <person name="Arachchi H.M."/>
            <person name="Berlin A."/>
            <person name="Brown A."/>
            <person name="Chapman S.B."/>
            <person name="Chen Z."/>
            <person name="Dunbar C."/>
            <person name="Freedman E."/>
            <person name="Gearin G."/>
            <person name="Gellesch M."/>
            <person name="Goldberg J."/>
            <person name="Griggs A."/>
            <person name="Gujja S."/>
            <person name="Heiman D."/>
            <person name="Howarth C."/>
            <person name="Larson L."/>
            <person name="Lui A."/>
            <person name="MacDonald P.J.P."/>
            <person name="Montmayeur A."/>
            <person name="Murphy C."/>
            <person name="Neiman D."/>
            <person name="Pearson M."/>
            <person name="Priest M."/>
            <person name="Roberts A."/>
            <person name="Saif S."/>
            <person name="Shea T."/>
            <person name="Shenoy N."/>
            <person name="Sisk P."/>
            <person name="Stolte C."/>
            <person name="Sykes S."/>
            <person name="Wortman J."/>
            <person name="Nusbaum C."/>
            <person name="Birren B."/>
        </authorList>
    </citation>
    <scope>NUCLEOTIDE SEQUENCE [LARGE SCALE GENOMIC DNA]</scope>
    <source>
        <strain evidence="1 2">WAL-17108</strain>
    </source>
</reference>
<dbReference type="AlphaFoldDB" id="G5HEP2"/>
<sequence length="44" mass="5014">MEKQYTVKMTITVDDEIAGKYTLSEVVFEALEDAPFQVDCIQVD</sequence>